<dbReference type="PANTHER" id="PTHR35519:SF2">
    <property type="entry name" value="PH DOMAIN PROTEIN"/>
    <property type="match status" value="1"/>
</dbReference>
<sequence length="169" mass="19427">MAFRNTNHTQQKEFKIPRVQKHKTEFEENFPFLDRRTPAQSMSVTEAQKLLKKVHTVANWLDNAVPFSPIPIGLDTIAGFIPVLGDFAGMFAALYQVYLSCLFGIPLWLLGRMLINIIIDTFIGLIPIGGRVADTFYKANLWNYESLEDWIVHEEMQNVDPNKKKKPMD</sequence>
<organism evidence="2 3">
    <name type="scientific">Umbelopsis vinacea</name>
    <dbReference type="NCBI Taxonomy" id="44442"/>
    <lineage>
        <taxon>Eukaryota</taxon>
        <taxon>Fungi</taxon>
        <taxon>Fungi incertae sedis</taxon>
        <taxon>Mucoromycota</taxon>
        <taxon>Mucoromycotina</taxon>
        <taxon>Umbelopsidomycetes</taxon>
        <taxon>Umbelopsidales</taxon>
        <taxon>Umbelopsidaceae</taxon>
        <taxon>Umbelopsis</taxon>
    </lineage>
</organism>
<dbReference type="Proteomes" id="UP000612746">
    <property type="component" value="Unassembled WGS sequence"/>
</dbReference>
<dbReference type="AlphaFoldDB" id="A0A8H7UG21"/>
<evidence type="ECO:0000313" key="3">
    <source>
        <dbReference type="Proteomes" id="UP000612746"/>
    </source>
</evidence>
<dbReference type="PANTHER" id="PTHR35519">
    <property type="entry name" value="MEMBRANE PROTEINS"/>
    <property type="match status" value="1"/>
</dbReference>
<evidence type="ECO:0000256" key="1">
    <source>
        <dbReference type="SAM" id="Phobius"/>
    </source>
</evidence>
<keyword evidence="1" id="KW-1133">Transmembrane helix</keyword>
<keyword evidence="3" id="KW-1185">Reference proteome</keyword>
<keyword evidence="1" id="KW-0472">Membrane</keyword>
<comment type="caution">
    <text evidence="2">The sequence shown here is derived from an EMBL/GenBank/DDBJ whole genome shotgun (WGS) entry which is preliminary data.</text>
</comment>
<feature type="transmembrane region" description="Helical" evidence="1">
    <location>
        <begin position="87"/>
        <end position="110"/>
    </location>
</feature>
<name>A0A8H7UG21_9FUNG</name>
<reference evidence="2" key="1">
    <citation type="submission" date="2020-12" db="EMBL/GenBank/DDBJ databases">
        <title>Metabolic potential, ecology and presence of endohyphal bacteria is reflected in genomic diversity of Mucoromycotina.</title>
        <authorList>
            <person name="Muszewska A."/>
            <person name="Okrasinska A."/>
            <person name="Steczkiewicz K."/>
            <person name="Drgas O."/>
            <person name="Orlowska M."/>
            <person name="Perlinska-Lenart U."/>
            <person name="Aleksandrzak-Piekarczyk T."/>
            <person name="Szatraj K."/>
            <person name="Zielenkiewicz U."/>
            <person name="Pilsyk S."/>
            <person name="Malc E."/>
            <person name="Mieczkowski P."/>
            <person name="Kruszewska J.S."/>
            <person name="Biernat P."/>
            <person name="Pawlowska J."/>
        </authorList>
    </citation>
    <scope>NUCLEOTIDE SEQUENCE</scope>
    <source>
        <strain evidence="2">WA0000051536</strain>
    </source>
</reference>
<dbReference type="InterPro" id="IPR025187">
    <property type="entry name" value="DUF4112"/>
</dbReference>
<protein>
    <submittedName>
        <fullName evidence="2">Uncharacterized protein</fullName>
    </submittedName>
</protein>
<dbReference type="EMBL" id="JAEPRA010000011">
    <property type="protein sequence ID" value="KAG2178568.1"/>
    <property type="molecule type" value="Genomic_DNA"/>
</dbReference>
<keyword evidence="1" id="KW-0812">Transmembrane</keyword>
<dbReference type="OrthoDB" id="2103474at2759"/>
<proteinExistence type="predicted"/>
<gene>
    <name evidence="2" type="ORF">INT44_001721</name>
</gene>
<accession>A0A8H7UG21</accession>
<dbReference type="Pfam" id="PF13430">
    <property type="entry name" value="DUF4112"/>
    <property type="match status" value="1"/>
</dbReference>
<evidence type="ECO:0000313" key="2">
    <source>
        <dbReference type="EMBL" id="KAG2178568.1"/>
    </source>
</evidence>